<dbReference type="SUPFAM" id="SSF54665">
    <property type="entry name" value="CO dehydrogenase molybdoprotein N-domain-like"/>
    <property type="match status" value="1"/>
</dbReference>
<evidence type="ECO:0000256" key="2">
    <source>
        <dbReference type="ARBA" id="ARBA00023002"/>
    </source>
</evidence>
<dbReference type="InterPro" id="IPR046867">
    <property type="entry name" value="AldOxase/xan_DH_MoCoBD2"/>
</dbReference>
<feature type="domain" description="Aldehyde oxidase/xanthine dehydrogenase a/b hammerhead" evidence="3">
    <location>
        <begin position="19"/>
        <end position="124"/>
    </location>
</feature>
<dbReference type="InterPro" id="IPR000674">
    <property type="entry name" value="Ald_Oxase/Xan_DH_a/b"/>
</dbReference>
<accession>A0ABW0BHA3</accession>
<keyword evidence="1" id="KW-0500">Molybdenum</keyword>
<gene>
    <name evidence="4" type="ORF">ACFPGP_05855</name>
</gene>
<dbReference type="Pfam" id="PF01315">
    <property type="entry name" value="Ald_Xan_dh_C"/>
    <property type="match status" value="1"/>
</dbReference>
<dbReference type="SUPFAM" id="SSF56003">
    <property type="entry name" value="Molybdenum cofactor-binding domain"/>
    <property type="match status" value="1"/>
</dbReference>
<dbReference type="Proteomes" id="UP001596087">
    <property type="component" value="Unassembled WGS sequence"/>
</dbReference>
<proteinExistence type="predicted"/>
<evidence type="ECO:0000313" key="4">
    <source>
        <dbReference type="EMBL" id="MFC5176186.1"/>
    </source>
</evidence>
<dbReference type="InterPro" id="IPR016208">
    <property type="entry name" value="Ald_Oxase/xanthine_DH-like"/>
</dbReference>
<dbReference type="InterPro" id="IPR036856">
    <property type="entry name" value="Ald_Oxase/Xan_DH_a/b_sf"/>
</dbReference>
<dbReference type="InterPro" id="IPR008274">
    <property type="entry name" value="AldOxase/xan_DH_MoCoBD1"/>
</dbReference>
<name>A0ABW0BHA3_9ACTN</name>
<dbReference type="EMBL" id="JBHSKD010000006">
    <property type="protein sequence ID" value="MFC5176186.1"/>
    <property type="molecule type" value="Genomic_DNA"/>
</dbReference>
<dbReference type="Gene3D" id="3.30.365.10">
    <property type="entry name" value="Aldehyde oxidase/xanthine dehydrogenase, molybdopterin binding domain"/>
    <property type="match status" value="4"/>
</dbReference>
<evidence type="ECO:0000313" key="5">
    <source>
        <dbReference type="Proteomes" id="UP001596087"/>
    </source>
</evidence>
<protein>
    <submittedName>
        <fullName evidence="4">Xanthine dehydrogenase family protein molybdopterin-binding subunit</fullName>
    </submittedName>
</protein>
<dbReference type="Gene3D" id="3.90.1170.50">
    <property type="entry name" value="Aldehyde oxidase/xanthine dehydrogenase, a/b hammerhead"/>
    <property type="match status" value="1"/>
</dbReference>
<keyword evidence="5" id="KW-1185">Reference proteome</keyword>
<dbReference type="RefSeq" id="WP_378588180.1">
    <property type="nucleotide sequence ID" value="NZ_JBHSKD010000006.1"/>
</dbReference>
<dbReference type="PANTHER" id="PTHR11908">
    <property type="entry name" value="XANTHINE DEHYDROGENASE"/>
    <property type="match status" value="1"/>
</dbReference>
<dbReference type="InterPro" id="IPR037165">
    <property type="entry name" value="AldOxase/xan_DH_Mopterin-bd_sf"/>
</dbReference>
<dbReference type="Pfam" id="PF02738">
    <property type="entry name" value="MoCoBD_1"/>
    <property type="match status" value="1"/>
</dbReference>
<dbReference type="Pfam" id="PF20256">
    <property type="entry name" value="MoCoBD_2"/>
    <property type="match status" value="1"/>
</dbReference>
<dbReference type="PANTHER" id="PTHR11908:SF132">
    <property type="entry name" value="ALDEHYDE OXIDASE 1-RELATED"/>
    <property type="match status" value="1"/>
</dbReference>
<evidence type="ECO:0000256" key="1">
    <source>
        <dbReference type="ARBA" id="ARBA00022505"/>
    </source>
</evidence>
<comment type="caution">
    <text evidence="4">The sequence shown here is derived from an EMBL/GenBank/DDBJ whole genome shotgun (WGS) entry which is preliminary data.</text>
</comment>
<organism evidence="4 5">
    <name type="scientific">Nocardioides taihuensis</name>
    <dbReference type="NCBI Taxonomy" id="1835606"/>
    <lineage>
        <taxon>Bacteria</taxon>
        <taxon>Bacillati</taxon>
        <taxon>Actinomycetota</taxon>
        <taxon>Actinomycetes</taxon>
        <taxon>Propionibacteriales</taxon>
        <taxon>Nocardioidaceae</taxon>
        <taxon>Nocardioides</taxon>
    </lineage>
</organism>
<dbReference type="SMART" id="SM01008">
    <property type="entry name" value="Ald_Xan_dh_C"/>
    <property type="match status" value="1"/>
</dbReference>
<evidence type="ECO:0000259" key="3">
    <source>
        <dbReference type="SMART" id="SM01008"/>
    </source>
</evidence>
<reference evidence="5" key="1">
    <citation type="journal article" date="2019" name="Int. J. Syst. Evol. Microbiol.">
        <title>The Global Catalogue of Microorganisms (GCM) 10K type strain sequencing project: providing services to taxonomists for standard genome sequencing and annotation.</title>
        <authorList>
            <consortium name="The Broad Institute Genomics Platform"/>
            <consortium name="The Broad Institute Genome Sequencing Center for Infectious Disease"/>
            <person name="Wu L."/>
            <person name="Ma J."/>
        </authorList>
    </citation>
    <scope>NUCLEOTIDE SEQUENCE [LARGE SCALE GENOMIC DNA]</scope>
    <source>
        <strain evidence="5">DFY41</strain>
    </source>
</reference>
<sequence>MSVTIGAKMNRTDGVAKVTGSAEYGVDHVEVGMAHGAVVRSPVPAGRLLGIDADEARAMPGVIAVITAADQPDTHGGWVLQDQRILAVDQVRYEGEPVAIVVAESRAAARAALDAVRLDIEEWEGITLEQAAKGDARVIHPDWESYVPTFGVDHPRSGNCACEVRAEPEGVDDAFARAAHIVEGTYTANRQYQAYLEPKSATASYQHGRYVITTASQFPFNVRDRVAQFMGVRPSDVRVVGKTIGGGFGAKLDGWVEPLAALAAKVTGRTVSIRTSRAEDMLTCPARENATMTIRTALDAEGRMIGREFLCEMDNGAYSGEMPWLASLPLSVIGSVYKVHGPMRTICRLWYTNTPPTGAFRAVGGVYLYMAQEQHMDEIADLLGVDRREYRLRHLFADGDTSRTGQVFEEAGILREAFDKLEEHAPWQEVLDGLKPNQGVGIAAGVWMTNPMPGEVTIKMSEDGTASIVTAANDNGSGAVSMGLTQIVASTLGLNEGDVRASMPDTDVSGYDGGSQGGRTTAIVGTAALEASLQVRQRLVDIAAGLLEANPDDIELVDGQAKVKGTPSSAVPLAAVAATGTFTSGSITATSSYASPPIPFDPGCASGALFTTMSTPTYHVHLAVVEVDEVTGNVDVVRYVVVQEAGKVINPVGARGQVQGGVAQGIGYTLYESLRIGDDARLVERSLESYRLPLAVDIPEVEMIFLEHPDPKTGHGAKGLGEAPLVLTAAAISTAVRHATGKSVSAVPITPEDVVFALAGEESTS</sequence>
<keyword evidence="2" id="KW-0560">Oxidoreductase</keyword>